<dbReference type="GO" id="GO:0008726">
    <property type="term" value="F:alkanesulfonate monooxygenase activity"/>
    <property type="evidence" value="ECO:0007669"/>
    <property type="project" value="TreeGrafter"/>
</dbReference>
<dbReference type="PANTHER" id="PTHR42847:SF4">
    <property type="entry name" value="ALKANESULFONATE MONOOXYGENASE-RELATED"/>
    <property type="match status" value="1"/>
</dbReference>
<dbReference type="NCBIfam" id="TIGR03619">
    <property type="entry name" value="F420_Rv2161c"/>
    <property type="match status" value="1"/>
</dbReference>
<dbReference type="Pfam" id="PF00296">
    <property type="entry name" value="Bac_luciferase"/>
    <property type="match status" value="1"/>
</dbReference>
<dbReference type="SUPFAM" id="SSF51679">
    <property type="entry name" value="Bacterial luciferase-like"/>
    <property type="match status" value="1"/>
</dbReference>
<dbReference type="GO" id="GO:0046306">
    <property type="term" value="P:alkanesulfonate catabolic process"/>
    <property type="evidence" value="ECO:0007669"/>
    <property type="project" value="TreeGrafter"/>
</dbReference>
<dbReference type="Proteomes" id="UP000037023">
    <property type="component" value="Unassembled WGS sequence"/>
</dbReference>
<proteinExistence type="predicted"/>
<keyword evidence="3" id="KW-0560">Oxidoreductase</keyword>
<gene>
    <name evidence="6" type="ORF">ADK34_35710</name>
</gene>
<dbReference type="EMBL" id="LGUP01000394">
    <property type="protein sequence ID" value="KOG10290.1"/>
    <property type="molecule type" value="Genomic_DNA"/>
</dbReference>
<dbReference type="InterPro" id="IPR019921">
    <property type="entry name" value="Lucif-like_OxRdtase_Rv2161c"/>
</dbReference>
<comment type="caution">
    <text evidence="6">The sequence shown here is derived from an EMBL/GenBank/DDBJ whole genome shotgun (WGS) entry which is preliminary data.</text>
</comment>
<dbReference type="InterPro" id="IPR050172">
    <property type="entry name" value="SsuD_RutA_monooxygenase"/>
</dbReference>
<dbReference type="PANTHER" id="PTHR42847">
    <property type="entry name" value="ALKANESULFONATE MONOOXYGENASE"/>
    <property type="match status" value="1"/>
</dbReference>
<keyword evidence="2" id="KW-0288">FMN</keyword>
<sequence length="312" mass="34055">MQIGLGLPSGGRWGTAENIYALAELAEELGYASVWTFHHLLHPLHPLDPFPPRPDEPRPAAGRDAVDPFVALAAVAARTSRIRLGVGGIVAPYYASPLMLAKQAATLDMLSGGRLDLGLVAGWSRDEFAGAGTSHDERAARMDEILAALPTILESEVVSTKGRGFLINEAIVGPRPVQSPIPLIIGGYSEATVRRIVQFGHGYVAGHMAFDQWPRWIDRVSRRMEDAGRDPATLRYVCRATVDLRETALLERRPLQGDPDQIRADLACYEEFGVTDLFIDLNFDPYVSEGAASPKEAYRRAEHVARALAPVQ</sequence>
<evidence type="ECO:0000313" key="6">
    <source>
        <dbReference type="EMBL" id="KOG10290.1"/>
    </source>
</evidence>
<accession>A0A0L8J9H7</accession>
<dbReference type="Gene3D" id="3.20.20.30">
    <property type="entry name" value="Luciferase-like domain"/>
    <property type="match status" value="1"/>
</dbReference>
<keyword evidence="4" id="KW-0503">Monooxygenase</keyword>
<organism evidence="6 7">
    <name type="scientific">Streptomyces viridochromogenes</name>
    <dbReference type="NCBI Taxonomy" id="1938"/>
    <lineage>
        <taxon>Bacteria</taxon>
        <taxon>Bacillati</taxon>
        <taxon>Actinomycetota</taxon>
        <taxon>Actinomycetes</taxon>
        <taxon>Kitasatosporales</taxon>
        <taxon>Streptomycetaceae</taxon>
        <taxon>Streptomyces</taxon>
    </lineage>
</organism>
<dbReference type="InterPro" id="IPR011251">
    <property type="entry name" value="Luciferase-like_dom"/>
</dbReference>
<protein>
    <recommendedName>
        <fullName evidence="5">Luciferase-like domain-containing protein</fullName>
    </recommendedName>
</protein>
<dbReference type="PATRIC" id="fig|1938.6.peg.7711"/>
<keyword evidence="1" id="KW-0285">Flavoprotein</keyword>
<evidence type="ECO:0000256" key="2">
    <source>
        <dbReference type="ARBA" id="ARBA00022643"/>
    </source>
</evidence>
<evidence type="ECO:0000256" key="3">
    <source>
        <dbReference type="ARBA" id="ARBA00023002"/>
    </source>
</evidence>
<name>A0A0L8J9H7_STRVR</name>
<dbReference type="AlphaFoldDB" id="A0A0L8J9H7"/>
<evidence type="ECO:0000256" key="1">
    <source>
        <dbReference type="ARBA" id="ARBA00022630"/>
    </source>
</evidence>
<feature type="domain" description="Luciferase-like" evidence="5">
    <location>
        <begin position="15"/>
        <end position="247"/>
    </location>
</feature>
<reference evidence="6 7" key="1">
    <citation type="submission" date="2015-06" db="EMBL/GenBank/DDBJ databases">
        <authorList>
            <person name="Hoefler B.C."/>
            <person name="Straight P.D."/>
        </authorList>
    </citation>
    <scope>NUCLEOTIDE SEQUENCE [LARGE SCALE GENOMIC DNA]</scope>
    <source>
        <strain evidence="6 7">NRRL 3427</strain>
    </source>
</reference>
<dbReference type="InterPro" id="IPR036661">
    <property type="entry name" value="Luciferase-like_sf"/>
</dbReference>
<evidence type="ECO:0000259" key="5">
    <source>
        <dbReference type="Pfam" id="PF00296"/>
    </source>
</evidence>
<evidence type="ECO:0000313" key="7">
    <source>
        <dbReference type="Proteomes" id="UP000037023"/>
    </source>
</evidence>
<evidence type="ECO:0000256" key="4">
    <source>
        <dbReference type="ARBA" id="ARBA00023033"/>
    </source>
</evidence>